<dbReference type="PANTHER" id="PTHR33053:SF25">
    <property type="entry name" value="TRANSPOSASE DOMAIN-CONTAINING PROTEIN"/>
    <property type="match status" value="1"/>
</dbReference>
<accession>A0A6G0VY23</accession>
<feature type="non-terminal residue" evidence="1">
    <location>
        <position position="1"/>
    </location>
</feature>
<dbReference type="EMBL" id="VUJU01010581">
    <property type="protein sequence ID" value="KAF0713730.1"/>
    <property type="molecule type" value="Genomic_DNA"/>
</dbReference>
<protein>
    <submittedName>
        <fullName evidence="1">DUF4806 domain-containing protein</fullName>
    </submittedName>
</protein>
<comment type="caution">
    <text evidence="1">The sequence shown here is derived from an EMBL/GenBank/DDBJ whole genome shotgun (WGS) entry which is preliminary data.</text>
</comment>
<dbReference type="PANTHER" id="PTHR33053">
    <property type="entry name" value="PROTEIN, PUTATIVE-RELATED"/>
    <property type="match status" value="1"/>
</dbReference>
<reference evidence="1 2" key="1">
    <citation type="submission" date="2019-08" db="EMBL/GenBank/DDBJ databases">
        <title>Whole genome of Aphis craccivora.</title>
        <authorList>
            <person name="Voronova N.V."/>
            <person name="Shulinski R.S."/>
            <person name="Bandarenka Y.V."/>
            <person name="Zhorov D.G."/>
            <person name="Warner D."/>
        </authorList>
    </citation>
    <scope>NUCLEOTIDE SEQUENCE [LARGE SCALE GENOMIC DNA]</scope>
    <source>
        <strain evidence="1">180601</strain>
        <tissue evidence="1">Whole Body</tissue>
    </source>
</reference>
<proteinExistence type="predicted"/>
<name>A0A6G0VY23_APHCR</name>
<organism evidence="1 2">
    <name type="scientific">Aphis craccivora</name>
    <name type="common">Cowpea aphid</name>
    <dbReference type="NCBI Taxonomy" id="307492"/>
    <lineage>
        <taxon>Eukaryota</taxon>
        <taxon>Metazoa</taxon>
        <taxon>Ecdysozoa</taxon>
        <taxon>Arthropoda</taxon>
        <taxon>Hexapoda</taxon>
        <taxon>Insecta</taxon>
        <taxon>Pterygota</taxon>
        <taxon>Neoptera</taxon>
        <taxon>Paraneoptera</taxon>
        <taxon>Hemiptera</taxon>
        <taxon>Sternorrhyncha</taxon>
        <taxon>Aphidomorpha</taxon>
        <taxon>Aphidoidea</taxon>
        <taxon>Aphididae</taxon>
        <taxon>Aphidini</taxon>
        <taxon>Aphis</taxon>
        <taxon>Aphis</taxon>
    </lineage>
</organism>
<keyword evidence="2" id="KW-1185">Reference proteome</keyword>
<dbReference type="AlphaFoldDB" id="A0A6G0VY23"/>
<dbReference type="Proteomes" id="UP000478052">
    <property type="component" value="Unassembled WGS sequence"/>
</dbReference>
<evidence type="ECO:0000313" key="1">
    <source>
        <dbReference type="EMBL" id="KAF0713730.1"/>
    </source>
</evidence>
<feature type="non-terminal residue" evidence="1">
    <location>
        <position position="547"/>
    </location>
</feature>
<evidence type="ECO:0000313" key="2">
    <source>
        <dbReference type="Proteomes" id="UP000478052"/>
    </source>
</evidence>
<sequence length="547" mass="63040">TKCQNLGSISSRHFRRIVKLAKEKFATSITSLPLQTRLIPSLVNINSIVSTESLTPSINTAVFNCHDGTVLNVEYNDYHLENPSLIYSEVPNLMVSNLVFPNLNETITDNNNDICDKLRNWTLHFKITHNAANSLLTIMQSAEMKVPKDELPNNVLPIGIFHGFKKPHSIEEFLNPFVVDTLEVLRSGLNINGTVISVNISNIVCNAPAKSFLLNFKNFNAYFGCTSCIEEGEYIQHRVALIGTDAPLRTNETFRNQSNKEYHKGKRDIRLTDEKREGINNDLKMLRPYVPSELCRLPRPIDDIEFWKATELRSFVLYSGAIVLKGKLKPELYKHFLLLVFATKILVSPETCYKYNSKASKLLLQFVNDYGLLYGHHHITYNVHSLIHLPFFTLLHGPLDNFSSFRYENYLQYIKKSIKGIKYPLQEVYNRIKEKQLLINDKFNLILLSSILCNEIDHQNLSFLTISDKLYRKCIFECTKTTIDVTKEKDNYFLCQNNSLITIQYVIKPKDKPIKFMVKRFLNVLEFCNKPLSSFIVGMFVVDIKEL</sequence>
<dbReference type="OrthoDB" id="7758130at2759"/>
<gene>
    <name evidence="1" type="ORF">FWK35_00036303</name>
</gene>